<feature type="compositionally biased region" description="Basic and acidic residues" evidence="1">
    <location>
        <begin position="1518"/>
        <end position="1537"/>
    </location>
</feature>
<feature type="region of interest" description="Disordered" evidence="1">
    <location>
        <begin position="1"/>
        <end position="27"/>
    </location>
</feature>
<feature type="region of interest" description="Disordered" evidence="1">
    <location>
        <begin position="1518"/>
        <end position="1568"/>
    </location>
</feature>
<dbReference type="Proteomes" id="UP000664132">
    <property type="component" value="Unassembled WGS sequence"/>
</dbReference>
<name>A0A8H7T358_9HELO</name>
<feature type="compositionally biased region" description="Polar residues" evidence="1">
    <location>
        <begin position="1443"/>
        <end position="1455"/>
    </location>
</feature>
<proteinExistence type="predicted"/>
<feature type="compositionally biased region" description="Acidic residues" evidence="1">
    <location>
        <begin position="1548"/>
        <end position="1568"/>
    </location>
</feature>
<dbReference type="OrthoDB" id="5422628at2759"/>
<evidence type="ECO:0000313" key="2">
    <source>
        <dbReference type="EMBL" id="KAG4414349.1"/>
    </source>
</evidence>
<organism evidence="2 3">
    <name type="scientific">Cadophora malorum</name>
    <dbReference type="NCBI Taxonomy" id="108018"/>
    <lineage>
        <taxon>Eukaryota</taxon>
        <taxon>Fungi</taxon>
        <taxon>Dikarya</taxon>
        <taxon>Ascomycota</taxon>
        <taxon>Pezizomycotina</taxon>
        <taxon>Leotiomycetes</taxon>
        <taxon>Helotiales</taxon>
        <taxon>Ploettnerulaceae</taxon>
        <taxon>Cadophora</taxon>
    </lineage>
</organism>
<evidence type="ECO:0000256" key="1">
    <source>
        <dbReference type="SAM" id="MobiDB-lite"/>
    </source>
</evidence>
<reference evidence="2" key="1">
    <citation type="submission" date="2021-02" db="EMBL/GenBank/DDBJ databases">
        <title>Genome sequence Cadophora malorum strain M34.</title>
        <authorList>
            <person name="Stefanovic E."/>
            <person name="Vu D."/>
            <person name="Scully C."/>
            <person name="Dijksterhuis J."/>
            <person name="Roader J."/>
            <person name="Houbraken J."/>
        </authorList>
    </citation>
    <scope>NUCLEOTIDE SEQUENCE</scope>
    <source>
        <strain evidence="2">M34</strain>
    </source>
</reference>
<protein>
    <submittedName>
        <fullName evidence="2">Uncharacterized protein</fullName>
    </submittedName>
</protein>
<feature type="region of interest" description="Disordered" evidence="1">
    <location>
        <begin position="1328"/>
        <end position="1406"/>
    </location>
</feature>
<sequence>MASPGTFAEAAPIPQPHSWKGHPQPPPDERLLAARYFLADEDPDRCLEFASRISEIEDYVAYLESETEQGNYQYDAELLKDVKVKLAVHRDWERRRAEGIPDIGCDKKPWQLPFSTRTSAEQAPARPSPAKDNTGLPSQVRDDHPPFSLYREDDQTAFIAALRMDASGDPDEIDTSTNLLWTESRAYIWALQEPNLISSWMHPTLGIPKKGVSPANPTTWHQKSTAVYSANNEQGHPHRERVPGYLLARERRINSLLKPDLNRQEMDELEDLLHFVEPPHLYNLHAENMALDLDNALGLIDEVEQVHRQRVSDAFAAEQQRWLSTFASVYFIAKQTSGEETMSEQSGVSYVDPGVLDTERQATLKKANDLLKQAFASGPNLGSLRKEDLTALECFLQMSQSASITNLTRQRAAIIRQAGVKFKQELASTDLQRYEQIHRVEQTVRNEWLKSLANTNPEFRYLRPGETPAVPLNPNAPQVLYIPWEMAKVPTLNTPILHESAIPSSGKSYMPCYTTKYPLNMQGFWGQSSAGTSDGRVDFTCKAERRGIQRAAIELGLNLFASNQEQHRPADRFRVLDQTRVHVPLEKEIPISLALDSSRRQEERPAFEFTKKMLAYKEWKDFDYEVSREKLIEDPSLIVQPEGESLKTSYGKKIYPEDPQDEARSWIVLDPPVNYQGPFALADASDAMKTASRRQAELSRIALRLQKAYTEHPRPLLETLLSLVAQGLDPSKSSRHWLYDDVPLTKKDLDLLEEISGDSWDEISQPYPDSDALESAFPGISISRLLQFEADLQKIDEIPLWRPVFEGMIPSAFGSEDSHLLQIKYDPLRLWGSIPYEHQEMRQLLSVMTYYARIHYDGHHRNEHVSRIPYSGHPENKYATSKEEAALLLHVKRGASGQIEVQYDTQGTTGPVIIQPNKYEHFQRLAFRLGRDTLRVLETLQDPPIDPEIAFADKTVTARLAEEGMKQITPEDRGQEVPTSTADLAKINLVNIAREVCSAAPHLAERLGIEIPYRNPYRSASPIQVELNETEAAALIQLKILEEIHNNLEAKFPVNETVWDFADERLETEIITRNGRTIIVRKPLTKFFSVRRYPICCQTKATKEAIKNSGPKIQEEPVEPVLTEEQQQENYEAERAKETEEAANGPAKTVRHIRGQRPYYPFGETPYQEAYQSHIMEYELRDVEEFNSQLKGLDAFKARFKNTFTKVFGKEEPEAIIEPVEEPPNPNDPHPLPRIPAGWKPDNISAEKKRLRLIELAKQTPGFPDPNIKEYYHTQEEIEVLRVQDEYQRSQDEIIANNAEVERVFGKTRDQVTWQQWAEWQRALNISPSTGRSVNPVYPSSATQGGIPTSAGGHGQAHGPTAPVVPGQRTARRRPIDPIYPPASTGDTPVSAQTPSTGQPTSASSSIFSRPSMILLSEDGEELTSEQIEQYFADFEEDDGDTAGSTIPADQSSPYIPTAGDISGAGRAAQEAMDVIANQFIEEAEIKAQMLQEEAERAVMSGATNAVSLQEEAHQALKNVERIRDEQRRNVPRRIEGVPRQGFPMYPSEDDDGAEDEDMDDGEDLYGD</sequence>
<evidence type="ECO:0000313" key="3">
    <source>
        <dbReference type="Proteomes" id="UP000664132"/>
    </source>
</evidence>
<comment type="caution">
    <text evidence="2">The sequence shown here is derived from an EMBL/GenBank/DDBJ whole genome shotgun (WGS) entry which is preliminary data.</text>
</comment>
<accession>A0A8H7T358</accession>
<gene>
    <name evidence="2" type="ORF">IFR04_012527</name>
</gene>
<feature type="region of interest" description="Disordered" evidence="1">
    <location>
        <begin position="116"/>
        <end position="142"/>
    </location>
</feature>
<feature type="region of interest" description="Disordered" evidence="1">
    <location>
        <begin position="1438"/>
        <end position="1462"/>
    </location>
</feature>
<dbReference type="EMBL" id="JAFJYH010000269">
    <property type="protein sequence ID" value="KAG4414349.1"/>
    <property type="molecule type" value="Genomic_DNA"/>
</dbReference>
<feature type="compositionally biased region" description="Polar residues" evidence="1">
    <location>
        <begin position="1385"/>
        <end position="1406"/>
    </location>
</feature>
<keyword evidence="3" id="KW-1185">Reference proteome</keyword>
<feature type="compositionally biased region" description="Polar residues" evidence="1">
    <location>
        <begin position="1328"/>
        <end position="1347"/>
    </location>
</feature>